<dbReference type="OrthoDB" id="362018at2"/>
<accession>A0A1M6S729</accession>
<evidence type="ECO:0000313" key="1">
    <source>
        <dbReference type="EMBL" id="SHK40358.1"/>
    </source>
</evidence>
<keyword evidence="2" id="KW-1185">Reference proteome</keyword>
<dbReference type="Proteomes" id="UP000184465">
    <property type="component" value="Unassembled WGS sequence"/>
</dbReference>
<organism evidence="1 2">
    <name type="scientific">Paramaledivibacter caminithermalis (strain DSM 15212 / CIP 107654 / DViRD3)</name>
    <name type="common">Clostridium caminithermale</name>
    <dbReference type="NCBI Taxonomy" id="1121301"/>
    <lineage>
        <taxon>Bacteria</taxon>
        <taxon>Bacillati</taxon>
        <taxon>Bacillota</taxon>
        <taxon>Clostridia</taxon>
        <taxon>Peptostreptococcales</taxon>
        <taxon>Caminicellaceae</taxon>
        <taxon>Paramaledivibacter</taxon>
    </lineage>
</organism>
<sequence>MERIKVKLDVIEGMLYYWQATSEKEKVGEGFLNDIANMPAMKLIYDDEFNEESVRKALSAISNREMFKGNNKKEGRFWNNNMWMLEDLGYTDMMVTPLKTLNLSSLIEKSEAIKNSSKYEEIEVIFVPGHIYVYKIIDNKLIINFFRVKPSLYDEDTFIEDKDIVDFIEEKIIELLN</sequence>
<protein>
    <submittedName>
        <fullName evidence="1">Uncharacterized protein</fullName>
    </submittedName>
</protein>
<evidence type="ECO:0000313" key="2">
    <source>
        <dbReference type="Proteomes" id="UP000184465"/>
    </source>
</evidence>
<proteinExistence type="predicted"/>
<dbReference type="EMBL" id="FRAG01000055">
    <property type="protein sequence ID" value="SHK40358.1"/>
    <property type="molecule type" value="Genomic_DNA"/>
</dbReference>
<gene>
    <name evidence="1" type="ORF">SAMN02745912_03205</name>
</gene>
<reference evidence="1 2" key="1">
    <citation type="submission" date="2016-11" db="EMBL/GenBank/DDBJ databases">
        <authorList>
            <person name="Jaros S."/>
            <person name="Januszkiewicz K."/>
            <person name="Wedrychowicz H."/>
        </authorList>
    </citation>
    <scope>NUCLEOTIDE SEQUENCE [LARGE SCALE GENOMIC DNA]</scope>
    <source>
        <strain evidence="1 2">DSM 15212</strain>
    </source>
</reference>
<dbReference type="AlphaFoldDB" id="A0A1M6S729"/>
<name>A0A1M6S729_PARC5</name>
<dbReference type="RefSeq" id="WP_073152338.1">
    <property type="nucleotide sequence ID" value="NZ_FRAG01000055.1"/>
</dbReference>